<dbReference type="HAMAP" id="MF_00057">
    <property type="entry name" value="KdsB"/>
    <property type="match status" value="1"/>
</dbReference>
<dbReference type="CDD" id="cd02517">
    <property type="entry name" value="CMP-KDO-Synthetase"/>
    <property type="match status" value="1"/>
</dbReference>
<sequence>MSEFRVVIPARYGSTRLPGKPLIDLAGKPMIVRVVEQVTQSDAIDIVVATDDERVEQVVKTTAARAIMTDANHMSGSDRVMEVARRNNWGSNELLVNVQGDEPLIPPTVINQVASLLADGRHDVATLYATINERTDVFDPNVVKLAATTEGSALYFSRAPMPWLRDNFDKGKQGVIGDGWKRHIGIYAYRLSALEAFVALPQGRLESVESLEQLRFLENGYSIAVSEALHEVPQGVDTQVDADRVIARLREAS</sequence>
<dbReference type="PANTHER" id="PTHR42866:SF2">
    <property type="entry name" value="3-DEOXY-MANNO-OCTULOSONATE CYTIDYLYLTRANSFERASE, MITOCHONDRIAL"/>
    <property type="match status" value="1"/>
</dbReference>
<comment type="function">
    <text evidence="5">Activates KDO (a required 8-carbon sugar) for incorporation into bacterial lipopolysaccharide in Gram-negative bacteria.</text>
</comment>
<organism evidence="6">
    <name type="scientific">uncultured actinobacterium HF0770_13M05</name>
    <dbReference type="NCBI Taxonomy" id="723605"/>
    <lineage>
        <taxon>Bacteria</taxon>
        <taxon>Bacillati</taxon>
        <taxon>Actinomycetota</taxon>
        <taxon>Actinomycetes</taxon>
        <taxon>marine Actinobacteria clade</taxon>
        <taxon>environmental samples</taxon>
    </lineage>
</organism>
<evidence type="ECO:0000313" key="6">
    <source>
        <dbReference type="EMBL" id="ADI23296.1"/>
    </source>
</evidence>
<comment type="pathway">
    <text evidence="5">Nucleotide-sugar biosynthesis; CMP-3-deoxy-D-manno-octulosonate biosynthesis; CMP-3-deoxy-D-manno-octulosonate from 3-deoxy-D-manno-octulosonate and CTP: step 1/1.</text>
</comment>
<dbReference type="NCBIfam" id="NF003952">
    <property type="entry name" value="PRK05450.1-5"/>
    <property type="match status" value="1"/>
</dbReference>
<comment type="catalytic activity">
    <reaction evidence="5">
        <text>3-deoxy-alpha-D-manno-oct-2-ulosonate + CTP = CMP-3-deoxy-beta-D-manno-octulosonate + diphosphate</text>
        <dbReference type="Rhea" id="RHEA:23448"/>
        <dbReference type="ChEBI" id="CHEBI:33019"/>
        <dbReference type="ChEBI" id="CHEBI:37563"/>
        <dbReference type="ChEBI" id="CHEBI:85986"/>
        <dbReference type="ChEBI" id="CHEBI:85987"/>
        <dbReference type="EC" id="2.7.7.38"/>
    </reaction>
</comment>
<keyword evidence="3 5" id="KW-0548">Nucleotidyltransferase</keyword>
<dbReference type="Pfam" id="PF02348">
    <property type="entry name" value="CTP_transf_3"/>
    <property type="match status" value="1"/>
</dbReference>
<dbReference type="GO" id="GO:0009103">
    <property type="term" value="P:lipopolysaccharide biosynthetic process"/>
    <property type="evidence" value="ECO:0007669"/>
    <property type="project" value="UniProtKB-UniRule"/>
</dbReference>
<evidence type="ECO:0000256" key="3">
    <source>
        <dbReference type="ARBA" id="ARBA00022695"/>
    </source>
</evidence>
<dbReference type="UniPathway" id="UPA00358">
    <property type="reaction ID" value="UER00476"/>
</dbReference>
<evidence type="ECO:0000256" key="5">
    <source>
        <dbReference type="HAMAP-Rule" id="MF_00057"/>
    </source>
</evidence>
<evidence type="ECO:0000256" key="1">
    <source>
        <dbReference type="ARBA" id="ARBA00004370"/>
    </source>
</evidence>
<dbReference type="GO" id="GO:0033468">
    <property type="term" value="P:CMP-keto-3-deoxy-D-manno-octulosonic acid biosynthetic process"/>
    <property type="evidence" value="ECO:0007669"/>
    <property type="project" value="UniProtKB-UniRule"/>
</dbReference>
<protein>
    <recommendedName>
        <fullName evidence="5">3-deoxy-manno-octulosonate cytidylyltransferase</fullName>
        <ecNumber evidence="5">2.7.7.38</ecNumber>
    </recommendedName>
    <alternativeName>
        <fullName evidence="5">CMP-2-keto-3-deoxyoctulosonic acid synthase</fullName>
        <shortName evidence="5">CKS</shortName>
        <shortName evidence="5">CMP-KDO synthase</shortName>
    </alternativeName>
</protein>
<dbReference type="InterPro" id="IPR004528">
    <property type="entry name" value="KdsB"/>
</dbReference>
<reference evidence="6" key="1">
    <citation type="submission" date="2010-01" db="EMBL/GenBank/DDBJ databases">
        <title>Genome fragments of uncultured bacteria from the North Pacific subtropical Gyre.</title>
        <authorList>
            <person name="Pham V.D."/>
            <person name="Delong E.F."/>
        </authorList>
    </citation>
    <scope>NUCLEOTIDE SEQUENCE</scope>
</reference>
<keyword evidence="5" id="KW-0963">Cytoplasm</keyword>
<keyword evidence="2 5" id="KW-0808">Transferase</keyword>
<dbReference type="EMBL" id="GU568010">
    <property type="protein sequence ID" value="ADI23296.1"/>
    <property type="molecule type" value="Genomic_DNA"/>
</dbReference>
<dbReference type="GO" id="GO:0005829">
    <property type="term" value="C:cytosol"/>
    <property type="evidence" value="ECO:0007669"/>
    <property type="project" value="TreeGrafter"/>
</dbReference>
<dbReference type="AlphaFoldDB" id="E7C772"/>
<dbReference type="PANTHER" id="PTHR42866">
    <property type="entry name" value="3-DEOXY-MANNO-OCTULOSONATE CYTIDYLYLTRANSFERASE"/>
    <property type="match status" value="1"/>
</dbReference>
<dbReference type="NCBIfam" id="NF009905">
    <property type="entry name" value="PRK13368.1"/>
    <property type="match status" value="1"/>
</dbReference>
<keyword evidence="4 5" id="KW-0448">Lipopolysaccharide biosynthesis</keyword>
<dbReference type="EC" id="2.7.7.38" evidence="5"/>
<dbReference type="GO" id="GO:0008690">
    <property type="term" value="F:3-deoxy-manno-octulosonate cytidylyltransferase activity"/>
    <property type="evidence" value="ECO:0007669"/>
    <property type="project" value="UniProtKB-UniRule"/>
</dbReference>
<accession>E7C772</accession>
<gene>
    <name evidence="5" type="primary">kdsB</name>
</gene>
<dbReference type="InterPro" id="IPR029044">
    <property type="entry name" value="Nucleotide-diphossugar_trans"/>
</dbReference>
<dbReference type="InterPro" id="IPR003329">
    <property type="entry name" value="Cytidylyl_trans"/>
</dbReference>
<dbReference type="SUPFAM" id="SSF53448">
    <property type="entry name" value="Nucleotide-diphospho-sugar transferases"/>
    <property type="match status" value="1"/>
</dbReference>
<dbReference type="NCBIfam" id="TIGR00466">
    <property type="entry name" value="kdsB"/>
    <property type="match status" value="1"/>
</dbReference>
<comment type="subcellular location">
    <subcellularLocation>
        <location evidence="5">Cytoplasm</location>
    </subcellularLocation>
    <subcellularLocation>
        <location evidence="1">Membrane</location>
    </subcellularLocation>
</comment>
<dbReference type="FunFam" id="3.90.550.10:FF:000011">
    <property type="entry name" value="3-deoxy-manno-octulosonate cytidylyltransferase"/>
    <property type="match status" value="1"/>
</dbReference>
<dbReference type="GO" id="GO:0016020">
    <property type="term" value="C:membrane"/>
    <property type="evidence" value="ECO:0007669"/>
    <property type="project" value="UniProtKB-SubCell"/>
</dbReference>
<name>E7C772_9ACTN</name>
<comment type="similarity">
    <text evidence="5">Belongs to the KdsB family.</text>
</comment>
<evidence type="ECO:0000256" key="4">
    <source>
        <dbReference type="ARBA" id="ARBA00022985"/>
    </source>
</evidence>
<proteinExistence type="inferred from homology"/>
<evidence type="ECO:0000256" key="2">
    <source>
        <dbReference type="ARBA" id="ARBA00022679"/>
    </source>
</evidence>
<dbReference type="Gene3D" id="3.90.550.10">
    <property type="entry name" value="Spore Coat Polysaccharide Biosynthesis Protein SpsA, Chain A"/>
    <property type="match status" value="1"/>
</dbReference>